<dbReference type="SUPFAM" id="SSF52540">
    <property type="entry name" value="P-loop containing nucleoside triphosphate hydrolases"/>
    <property type="match status" value="1"/>
</dbReference>
<sequence>MSGKPARPEPELEAKSSNWLKAAKRLHVNHEPINHCFRVLCHGCASCRRWWSRGVGGGRVMEFKARRALVAAVAACALLLRAVAPHDVAGPLGCDLCADNWFFILAAGGRSGSTTALSMFRMIPGFELIGEHAGALKRELELHNQYSDLTHPSLAWSHPKIDTHALNCNTQELVKIMIYGTQRAMREPQTRVLGFKEIRYVSWQMLEFLASVFPCARMIFTVREVTDAHVRVRGWSQTQLHEDWARELRLAQAVHERFPNTTSILALEHLSVQLYNDILHNMIGVRNCSFNNIRGANLHGSYTKETPQDEDGRDLQIEQDRQTYLDGECDLSHVNFRLNETEQVERAEIWHALASSRR</sequence>
<protein>
    <submittedName>
        <fullName evidence="1">Uncharacterized protein</fullName>
    </submittedName>
</protein>
<accession>A0A5J4YSJ8</accession>
<name>A0A5J4YSJ8_PORPP</name>
<dbReference type="AlphaFoldDB" id="A0A5J4YSJ8"/>
<dbReference type="Proteomes" id="UP000324585">
    <property type="component" value="Unassembled WGS sequence"/>
</dbReference>
<dbReference type="OrthoDB" id="47217at2759"/>
<reference evidence="2" key="1">
    <citation type="journal article" date="2019" name="Nat. Commun.">
        <title>Expansion of phycobilisome linker gene families in mesophilic red algae.</title>
        <authorList>
            <person name="Lee J."/>
            <person name="Kim D."/>
            <person name="Bhattacharya D."/>
            <person name="Yoon H.S."/>
        </authorList>
    </citation>
    <scope>NUCLEOTIDE SEQUENCE [LARGE SCALE GENOMIC DNA]</scope>
    <source>
        <strain evidence="2">CCMP 1328</strain>
    </source>
</reference>
<evidence type="ECO:0000313" key="2">
    <source>
        <dbReference type="Proteomes" id="UP000324585"/>
    </source>
</evidence>
<gene>
    <name evidence="1" type="ORF">FVE85_8852</name>
</gene>
<keyword evidence="2" id="KW-1185">Reference proteome</keyword>
<evidence type="ECO:0000313" key="1">
    <source>
        <dbReference type="EMBL" id="KAA8493407.1"/>
    </source>
</evidence>
<comment type="caution">
    <text evidence="1">The sequence shown here is derived from an EMBL/GenBank/DDBJ whole genome shotgun (WGS) entry which is preliminary data.</text>
</comment>
<organism evidence="1 2">
    <name type="scientific">Porphyridium purpureum</name>
    <name type="common">Red alga</name>
    <name type="synonym">Porphyridium cruentum</name>
    <dbReference type="NCBI Taxonomy" id="35688"/>
    <lineage>
        <taxon>Eukaryota</taxon>
        <taxon>Rhodophyta</taxon>
        <taxon>Bangiophyceae</taxon>
        <taxon>Porphyridiales</taxon>
        <taxon>Porphyridiaceae</taxon>
        <taxon>Porphyridium</taxon>
    </lineage>
</organism>
<dbReference type="InterPro" id="IPR027417">
    <property type="entry name" value="P-loop_NTPase"/>
</dbReference>
<proteinExistence type="predicted"/>
<dbReference type="Gene3D" id="3.40.50.300">
    <property type="entry name" value="P-loop containing nucleotide triphosphate hydrolases"/>
    <property type="match status" value="1"/>
</dbReference>
<dbReference type="EMBL" id="VRMN01000007">
    <property type="protein sequence ID" value="KAA8493407.1"/>
    <property type="molecule type" value="Genomic_DNA"/>
</dbReference>